<dbReference type="EMBL" id="AP025637">
    <property type="protein sequence ID" value="BDG75326.1"/>
    <property type="molecule type" value="Genomic_DNA"/>
</dbReference>
<protein>
    <recommendedName>
        <fullName evidence="4">DUF304 domain-containing protein</fullName>
    </recommendedName>
</protein>
<proteinExistence type="predicted"/>
<feature type="transmembrane region" description="Helical" evidence="1">
    <location>
        <begin position="73"/>
        <end position="95"/>
    </location>
</feature>
<evidence type="ECO:0000313" key="2">
    <source>
        <dbReference type="EMBL" id="BDG75326.1"/>
    </source>
</evidence>
<evidence type="ECO:0008006" key="4">
    <source>
        <dbReference type="Google" id="ProtNLM"/>
    </source>
</evidence>
<evidence type="ECO:0000256" key="1">
    <source>
        <dbReference type="SAM" id="Phobius"/>
    </source>
</evidence>
<keyword evidence="1" id="KW-0472">Membrane</keyword>
<dbReference type="Proteomes" id="UP000831327">
    <property type="component" value="Chromosome"/>
</dbReference>
<gene>
    <name evidence="2" type="ORF">Rmf_52550</name>
</gene>
<keyword evidence="1" id="KW-0812">Transmembrane</keyword>
<keyword evidence="1" id="KW-1133">Transmembrane helix</keyword>
<keyword evidence="3" id="KW-1185">Reference proteome</keyword>
<sequence>MPRTTDRDVQAVGAIQTMLAPGERLVWHGRPEMSRPLAAAQRSTATVATILGAVLLLLAFLHPDDAGRLRYALLAPALVAVATAGILAALGSSWVSSVLRDNAYAVTDRRAIVVRCGRSGPRITEFGPAHIAYVHVYPIAEGVADVIFREGPNLGGMPDPKRRQGRELNPIGFKRIRDAEAAAAALWALREGGTLASRTSAWEPSSDGNS</sequence>
<accession>A0ABN6PCJ5</accession>
<organism evidence="2 3">
    <name type="scientific">Roseomonas fluvialis</name>
    <dbReference type="NCBI Taxonomy" id="1750527"/>
    <lineage>
        <taxon>Bacteria</taxon>
        <taxon>Pseudomonadati</taxon>
        <taxon>Pseudomonadota</taxon>
        <taxon>Alphaproteobacteria</taxon>
        <taxon>Acetobacterales</taxon>
        <taxon>Roseomonadaceae</taxon>
        <taxon>Roseomonas</taxon>
    </lineage>
</organism>
<evidence type="ECO:0000313" key="3">
    <source>
        <dbReference type="Proteomes" id="UP000831327"/>
    </source>
</evidence>
<reference evidence="2 3" key="1">
    <citation type="journal article" date="2016" name="Microbes Environ.">
        <title>Phylogenetically diverse aerobic anoxygenic phototrophic bacteria isolated from epilithic biofilms in Tama river, Japan.</title>
        <authorList>
            <person name="Hirose S."/>
            <person name="Matsuura K."/>
            <person name="Haruta S."/>
        </authorList>
    </citation>
    <scope>NUCLEOTIDE SEQUENCE [LARGE SCALE GENOMIC DNA]</scope>
    <source>
        <strain evidence="2 3">S08</strain>
    </source>
</reference>
<feature type="transmembrane region" description="Helical" evidence="1">
    <location>
        <begin position="43"/>
        <end position="61"/>
    </location>
</feature>
<name>A0ABN6PCJ5_9PROT</name>